<dbReference type="AlphaFoldDB" id="X1AEJ2"/>
<protein>
    <submittedName>
        <fullName evidence="1">Uncharacterized protein</fullName>
    </submittedName>
</protein>
<name>X1AEJ2_9ZZZZ</name>
<gene>
    <name evidence="1" type="ORF">S01H4_09715</name>
</gene>
<dbReference type="EMBL" id="BART01003569">
    <property type="protein sequence ID" value="GAG58446.1"/>
    <property type="molecule type" value="Genomic_DNA"/>
</dbReference>
<feature type="non-terminal residue" evidence="1">
    <location>
        <position position="32"/>
    </location>
</feature>
<comment type="caution">
    <text evidence="1">The sequence shown here is derived from an EMBL/GenBank/DDBJ whole genome shotgun (WGS) entry which is preliminary data.</text>
</comment>
<accession>X1AEJ2</accession>
<proteinExistence type="predicted"/>
<reference evidence="1" key="1">
    <citation type="journal article" date="2014" name="Front. Microbiol.">
        <title>High frequency of phylogenetically diverse reductive dehalogenase-homologous genes in deep subseafloor sedimentary metagenomes.</title>
        <authorList>
            <person name="Kawai M."/>
            <person name="Futagami T."/>
            <person name="Toyoda A."/>
            <person name="Takaki Y."/>
            <person name="Nishi S."/>
            <person name="Hori S."/>
            <person name="Arai W."/>
            <person name="Tsubouchi T."/>
            <person name="Morono Y."/>
            <person name="Uchiyama I."/>
            <person name="Ito T."/>
            <person name="Fujiyama A."/>
            <person name="Inagaki F."/>
            <person name="Takami H."/>
        </authorList>
    </citation>
    <scope>NUCLEOTIDE SEQUENCE</scope>
    <source>
        <strain evidence="1">Expedition CK06-06</strain>
    </source>
</reference>
<sequence length="32" mass="3915">MAMFLENFTSEKQWQQFIEKYERANTEDKKGS</sequence>
<evidence type="ECO:0000313" key="1">
    <source>
        <dbReference type="EMBL" id="GAG58446.1"/>
    </source>
</evidence>
<organism evidence="1">
    <name type="scientific">marine sediment metagenome</name>
    <dbReference type="NCBI Taxonomy" id="412755"/>
    <lineage>
        <taxon>unclassified sequences</taxon>
        <taxon>metagenomes</taxon>
        <taxon>ecological metagenomes</taxon>
    </lineage>
</organism>